<keyword evidence="2" id="KW-0812">Transmembrane</keyword>
<sequence length="379" mass="42466">MARSTGRNIPCGLNGVVTTVTFNREIAFLAVPFLKGMVIFWMLASGRNSGLTAKAESVVNVSFTTSTTDFPNPERGFYRAIWSTNLDSFTQEDADDAFTDGYRLVYALINLERFKNKNALPDGFLNALRNGFGYARAAGIKMIIRSVYNYPDSEVNYETAADAPLKRIKGHLSQLKPVLRDNADVIAVVQAGFIGAWGEWHTSSNGLDTDASARASVKNSLMDNIPPSRFVQFRNPRHIQKWVADPPTVDAAIAQNFRFGFHNDCFLSSDDDVGTYSEEKEPRDNERNYTDRLGDVGPFGGETCDSTWSSTAVRRTTCSDILKEGAIYNLSYLNSQYWRPEFHEMWIKNGCMPRFGDDWGIAWLCSRHRTRTRSVGAGF</sequence>
<evidence type="ECO:0000256" key="1">
    <source>
        <dbReference type="SAM" id="MobiDB-lite"/>
    </source>
</evidence>
<dbReference type="Pfam" id="PF16116">
    <property type="entry name" value="DUF4832"/>
    <property type="match status" value="1"/>
</dbReference>
<keyword evidence="2" id="KW-0472">Membrane</keyword>
<dbReference type="KEGG" id="btab:109032791"/>
<evidence type="ECO:0000313" key="6">
    <source>
        <dbReference type="Proteomes" id="UP001152759"/>
    </source>
</evidence>
<feature type="transmembrane region" description="Helical" evidence="2">
    <location>
        <begin position="26"/>
        <end position="44"/>
    </location>
</feature>
<dbReference type="Proteomes" id="UP001152759">
    <property type="component" value="Chromosome 4"/>
</dbReference>
<keyword evidence="2" id="KW-1133">Transmembrane helix</keyword>
<proteinExistence type="predicted"/>
<evidence type="ECO:0000259" key="3">
    <source>
        <dbReference type="Pfam" id="PF16116"/>
    </source>
</evidence>
<dbReference type="EMBL" id="OU963865">
    <property type="protein sequence ID" value="CAH0388561.1"/>
    <property type="molecule type" value="Genomic_DNA"/>
</dbReference>
<feature type="domain" description="DUF4832" evidence="3">
    <location>
        <begin position="258"/>
        <end position="357"/>
    </location>
</feature>
<protein>
    <recommendedName>
        <fullName evidence="7">DUF4874 domain-containing protein</fullName>
    </recommendedName>
</protein>
<feature type="compositionally biased region" description="Basic and acidic residues" evidence="1">
    <location>
        <begin position="277"/>
        <end position="292"/>
    </location>
</feature>
<feature type="region of interest" description="Disordered" evidence="1">
    <location>
        <begin position="273"/>
        <end position="292"/>
    </location>
</feature>
<evidence type="ECO:0008006" key="7">
    <source>
        <dbReference type="Google" id="ProtNLM"/>
    </source>
</evidence>
<dbReference type="InterPro" id="IPR032267">
    <property type="entry name" value="DUF4832"/>
</dbReference>
<evidence type="ECO:0000256" key="2">
    <source>
        <dbReference type="SAM" id="Phobius"/>
    </source>
</evidence>
<evidence type="ECO:0000259" key="4">
    <source>
        <dbReference type="Pfam" id="PF16173"/>
    </source>
</evidence>
<feature type="domain" description="DUF4874" evidence="4">
    <location>
        <begin position="72"/>
        <end position="238"/>
    </location>
</feature>
<dbReference type="AlphaFoldDB" id="A0A9P0AC21"/>
<accession>A0A9P0AC21</accession>
<keyword evidence="6" id="KW-1185">Reference proteome</keyword>
<reference evidence="5" key="1">
    <citation type="submission" date="2021-12" db="EMBL/GenBank/DDBJ databases">
        <authorList>
            <person name="King R."/>
        </authorList>
    </citation>
    <scope>NUCLEOTIDE SEQUENCE</scope>
</reference>
<gene>
    <name evidence="5" type="ORF">BEMITA_LOCUS7469</name>
</gene>
<organism evidence="5 6">
    <name type="scientific">Bemisia tabaci</name>
    <name type="common">Sweetpotato whitefly</name>
    <name type="synonym">Aleurodes tabaci</name>
    <dbReference type="NCBI Taxonomy" id="7038"/>
    <lineage>
        <taxon>Eukaryota</taxon>
        <taxon>Metazoa</taxon>
        <taxon>Ecdysozoa</taxon>
        <taxon>Arthropoda</taxon>
        <taxon>Hexapoda</taxon>
        <taxon>Insecta</taxon>
        <taxon>Pterygota</taxon>
        <taxon>Neoptera</taxon>
        <taxon>Paraneoptera</taxon>
        <taxon>Hemiptera</taxon>
        <taxon>Sternorrhyncha</taxon>
        <taxon>Aleyrodoidea</taxon>
        <taxon>Aleyrodidae</taxon>
        <taxon>Aleyrodinae</taxon>
        <taxon>Bemisia</taxon>
    </lineage>
</organism>
<dbReference type="InterPro" id="IPR032379">
    <property type="entry name" value="DUF4874"/>
</dbReference>
<dbReference type="Pfam" id="PF16173">
    <property type="entry name" value="DUF4874"/>
    <property type="match status" value="1"/>
</dbReference>
<name>A0A9P0AC21_BEMTA</name>
<evidence type="ECO:0000313" key="5">
    <source>
        <dbReference type="EMBL" id="CAH0388561.1"/>
    </source>
</evidence>